<keyword evidence="3" id="KW-1185">Reference proteome</keyword>
<accession>A0A1E7EQX6</accession>
<gene>
    <name evidence="2" type="ORF">FRACYDRAFT_154996</name>
</gene>
<dbReference type="InParanoid" id="A0A1E7EQX6"/>
<protein>
    <recommendedName>
        <fullName evidence="1">Fungal lipase-type domain-containing protein</fullName>
    </recommendedName>
</protein>
<dbReference type="KEGG" id="fcy:FRACYDRAFT_154996"/>
<evidence type="ECO:0000259" key="1">
    <source>
        <dbReference type="Pfam" id="PF01764"/>
    </source>
</evidence>
<organism evidence="2 3">
    <name type="scientific">Fragilariopsis cylindrus CCMP1102</name>
    <dbReference type="NCBI Taxonomy" id="635003"/>
    <lineage>
        <taxon>Eukaryota</taxon>
        <taxon>Sar</taxon>
        <taxon>Stramenopiles</taxon>
        <taxon>Ochrophyta</taxon>
        <taxon>Bacillariophyta</taxon>
        <taxon>Bacillariophyceae</taxon>
        <taxon>Bacillariophycidae</taxon>
        <taxon>Bacillariales</taxon>
        <taxon>Bacillariaceae</taxon>
        <taxon>Fragilariopsis</taxon>
    </lineage>
</organism>
<dbReference type="Proteomes" id="UP000095751">
    <property type="component" value="Unassembled WGS sequence"/>
</dbReference>
<dbReference type="PANTHER" id="PTHR45856">
    <property type="entry name" value="ALPHA/BETA-HYDROLASES SUPERFAMILY PROTEIN"/>
    <property type="match status" value="1"/>
</dbReference>
<dbReference type="GO" id="GO:0006629">
    <property type="term" value="P:lipid metabolic process"/>
    <property type="evidence" value="ECO:0007669"/>
    <property type="project" value="InterPro"/>
</dbReference>
<reference evidence="2 3" key="1">
    <citation type="submission" date="2016-09" db="EMBL/GenBank/DDBJ databases">
        <title>Extensive genetic diversity and differential bi-allelic expression allows diatom success in the polar Southern Ocean.</title>
        <authorList>
            <consortium name="DOE Joint Genome Institute"/>
            <person name="Mock T."/>
            <person name="Otillar R.P."/>
            <person name="Strauss J."/>
            <person name="Dupont C."/>
            <person name="Frickenhaus S."/>
            <person name="Maumus F."/>
            <person name="Mcmullan M."/>
            <person name="Sanges R."/>
            <person name="Schmutz J."/>
            <person name="Toseland A."/>
            <person name="Valas R."/>
            <person name="Veluchamy A."/>
            <person name="Ward B.J."/>
            <person name="Allen A."/>
            <person name="Barry K."/>
            <person name="Falciatore A."/>
            <person name="Ferrante M."/>
            <person name="Fortunato A.E."/>
            <person name="Gloeckner G."/>
            <person name="Gruber A."/>
            <person name="Hipkin R."/>
            <person name="Janech M."/>
            <person name="Kroth P."/>
            <person name="Leese F."/>
            <person name="Lindquist E."/>
            <person name="Lyon B.R."/>
            <person name="Martin J."/>
            <person name="Mayer C."/>
            <person name="Parker M."/>
            <person name="Quesneville H."/>
            <person name="Raymond J."/>
            <person name="Uhlig C."/>
            <person name="Valentin K.U."/>
            <person name="Worden A.Z."/>
            <person name="Armbrust E.V."/>
            <person name="Bowler C."/>
            <person name="Green B."/>
            <person name="Moulton V."/>
            <person name="Van Oosterhout C."/>
            <person name="Grigoriev I."/>
        </authorList>
    </citation>
    <scope>NUCLEOTIDE SEQUENCE [LARGE SCALE GENOMIC DNA]</scope>
    <source>
        <strain evidence="2 3">CCMP1102</strain>
    </source>
</reference>
<proteinExistence type="predicted"/>
<dbReference type="InterPro" id="IPR051218">
    <property type="entry name" value="Sec_MonoDiacylglyc_Lipase"/>
</dbReference>
<dbReference type="Pfam" id="PF01764">
    <property type="entry name" value="Lipase_3"/>
    <property type="match status" value="1"/>
</dbReference>
<feature type="domain" description="Fungal lipase-type" evidence="1">
    <location>
        <begin position="3"/>
        <end position="84"/>
    </location>
</feature>
<feature type="non-terminal residue" evidence="2">
    <location>
        <position position="86"/>
    </location>
</feature>
<evidence type="ECO:0000313" key="2">
    <source>
        <dbReference type="EMBL" id="OEU08305.1"/>
    </source>
</evidence>
<dbReference type="PANTHER" id="PTHR45856:SF11">
    <property type="entry name" value="FUNGAL LIPASE-LIKE DOMAIN-CONTAINING PROTEIN"/>
    <property type="match status" value="1"/>
</dbReference>
<dbReference type="OrthoDB" id="41339at2759"/>
<dbReference type="InterPro" id="IPR029058">
    <property type="entry name" value="AB_hydrolase_fold"/>
</dbReference>
<sequence>IGPDYKLFVTGHSLGGALTHFFSFFASTEERFTKNGPVKAIAFASPYIGGHSWADSFRHQERSKKLQIVQVRNHSDCIPRMPANFR</sequence>
<feature type="non-terminal residue" evidence="2">
    <location>
        <position position="1"/>
    </location>
</feature>
<dbReference type="Gene3D" id="3.40.50.1820">
    <property type="entry name" value="alpha/beta hydrolase"/>
    <property type="match status" value="1"/>
</dbReference>
<dbReference type="AlphaFoldDB" id="A0A1E7EQX6"/>
<dbReference type="SUPFAM" id="SSF53474">
    <property type="entry name" value="alpha/beta-Hydrolases"/>
    <property type="match status" value="1"/>
</dbReference>
<dbReference type="EMBL" id="KV784381">
    <property type="protein sequence ID" value="OEU08305.1"/>
    <property type="molecule type" value="Genomic_DNA"/>
</dbReference>
<evidence type="ECO:0000313" key="3">
    <source>
        <dbReference type="Proteomes" id="UP000095751"/>
    </source>
</evidence>
<dbReference type="InterPro" id="IPR002921">
    <property type="entry name" value="Fungal_lipase-type"/>
</dbReference>
<name>A0A1E7EQX6_9STRA</name>